<protein>
    <submittedName>
        <fullName evidence="1">Uncharacterized protein</fullName>
    </submittedName>
</protein>
<dbReference type="STRING" id="49012.A0A0F7S185"/>
<dbReference type="AlphaFoldDB" id="A0A0F7S185"/>
<name>A0A0F7S185_9BASI</name>
<reference evidence="2" key="1">
    <citation type="submission" date="2014-06" db="EMBL/GenBank/DDBJ databases">
        <authorList>
            <person name="Berkman P.J."/>
        </authorList>
    </citation>
    <scope>NUCLEOTIDE SEQUENCE [LARGE SCALE GENOMIC DNA]</scope>
</reference>
<dbReference type="Proteomes" id="UP000242770">
    <property type="component" value="Unassembled WGS sequence"/>
</dbReference>
<dbReference type="EMBL" id="CCFA01003933">
    <property type="protein sequence ID" value="CDS01428.1"/>
    <property type="molecule type" value="Genomic_DNA"/>
</dbReference>
<evidence type="ECO:0000313" key="2">
    <source>
        <dbReference type="Proteomes" id="UP000242770"/>
    </source>
</evidence>
<organism evidence="1 2">
    <name type="scientific">Sporisorium scitamineum</name>
    <dbReference type="NCBI Taxonomy" id="49012"/>
    <lineage>
        <taxon>Eukaryota</taxon>
        <taxon>Fungi</taxon>
        <taxon>Dikarya</taxon>
        <taxon>Basidiomycota</taxon>
        <taxon>Ustilaginomycotina</taxon>
        <taxon>Ustilaginomycetes</taxon>
        <taxon>Ustilaginales</taxon>
        <taxon>Ustilaginaceae</taxon>
        <taxon>Sporisorium</taxon>
    </lineage>
</organism>
<evidence type="ECO:0000313" key="1">
    <source>
        <dbReference type="EMBL" id="CDS01428.1"/>
    </source>
</evidence>
<keyword evidence="2" id="KW-1185">Reference proteome</keyword>
<proteinExistence type="predicted"/>
<accession>A0A0F7S185</accession>
<gene>
    <name evidence="1" type="primary">SSCI66300.1</name>
</gene>
<sequence length="67" mass="7584">MPSAGWCWFIPSFEDPDAGGVGMARKGARTQIRFEAHEIDFRKQPLGLMAIEVEWEWVSVGVDEEES</sequence>